<comment type="caution">
    <text evidence="1">The sequence shown here is derived from an EMBL/GenBank/DDBJ whole genome shotgun (WGS) entry which is preliminary data.</text>
</comment>
<gene>
    <name evidence="1" type="ORF">GCM10009037_19800</name>
</gene>
<dbReference type="Proteomes" id="UP000628840">
    <property type="component" value="Unassembled WGS sequence"/>
</dbReference>
<dbReference type="EMBL" id="BMPF01000003">
    <property type="protein sequence ID" value="GGL36268.1"/>
    <property type="molecule type" value="Genomic_DNA"/>
</dbReference>
<organism evidence="1 2">
    <name type="scientific">Halarchaeum grantii</name>
    <dbReference type="NCBI Taxonomy" id="1193105"/>
    <lineage>
        <taxon>Archaea</taxon>
        <taxon>Methanobacteriati</taxon>
        <taxon>Methanobacteriota</taxon>
        <taxon>Stenosarchaea group</taxon>
        <taxon>Halobacteria</taxon>
        <taxon>Halobacteriales</taxon>
        <taxon>Halobacteriaceae</taxon>
    </lineage>
</organism>
<reference evidence="1 2" key="1">
    <citation type="journal article" date="2019" name="Int. J. Syst. Evol. Microbiol.">
        <title>The Global Catalogue of Microorganisms (GCM) 10K type strain sequencing project: providing services to taxonomists for standard genome sequencing and annotation.</title>
        <authorList>
            <consortium name="The Broad Institute Genomics Platform"/>
            <consortium name="The Broad Institute Genome Sequencing Center for Infectious Disease"/>
            <person name="Wu L."/>
            <person name="Ma J."/>
        </authorList>
    </citation>
    <scope>NUCLEOTIDE SEQUENCE [LARGE SCALE GENOMIC DNA]</scope>
    <source>
        <strain evidence="1 2">JCM 19585</strain>
    </source>
</reference>
<dbReference type="RefSeq" id="WP_229871163.1">
    <property type="nucleotide sequence ID" value="NZ_BMPF01000003.1"/>
</dbReference>
<dbReference type="InterPro" id="IPR036388">
    <property type="entry name" value="WH-like_DNA-bd_sf"/>
</dbReference>
<proteinExistence type="predicted"/>
<evidence type="ECO:0000313" key="1">
    <source>
        <dbReference type="EMBL" id="GGL36268.1"/>
    </source>
</evidence>
<accession>A0A830F378</accession>
<evidence type="ECO:0000313" key="2">
    <source>
        <dbReference type="Proteomes" id="UP000628840"/>
    </source>
</evidence>
<protein>
    <submittedName>
        <fullName evidence="1">Uncharacterized protein</fullName>
    </submittedName>
</protein>
<name>A0A830F378_9EURY</name>
<sequence>MIGHNIDTQRNDASERYRMLATYGLLAQHDDGYYSLSEQGEAYLNEELDATDLTE</sequence>
<dbReference type="AlphaFoldDB" id="A0A830F378"/>
<keyword evidence="2" id="KW-1185">Reference proteome</keyword>
<dbReference type="Gene3D" id="1.10.10.10">
    <property type="entry name" value="Winged helix-like DNA-binding domain superfamily/Winged helix DNA-binding domain"/>
    <property type="match status" value="1"/>
</dbReference>